<proteinExistence type="predicted"/>
<dbReference type="Gene3D" id="3.55.50.60">
    <property type="entry name" value="DotD protein"/>
    <property type="match status" value="1"/>
</dbReference>
<organism evidence="1 2">
    <name type="scientific">Pseudomonas putida (strain DOT-T1E)</name>
    <dbReference type="NCBI Taxonomy" id="1196325"/>
    <lineage>
        <taxon>Bacteria</taxon>
        <taxon>Pseudomonadati</taxon>
        <taxon>Pseudomonadota</taxon>
        <taxon>Gammaproteobacteria</taxon>
        <taxon>Pseudomonadales</taxon>
        <taxon>Pseudomonadaceae</taxon>
        <taxon>Pseudomonas</taxon>
    </lineage>
</organism>
<protein>
    <submittedName>
        <fullName evidence="1">TraH protein, putative</fullName>
    </submittedName>
</protein>
<dbReference type="InterPro" id="IPR038140">
    <property type="entry name" value="DotD_sf"/>
</dbReference>
<dbReference type="AlphaFoldDB" id="G0WPC8"/>
<name>G0WPC8_PSEPT</name>
<evidence type="ECO:0000313" key="1">
    <source>
        <dbReference type="EMBL" id="AEK25398.1"/>
    </source>
</evidence>
<reference evidence="2" key="2">
    <citation type="journal article" date="2013" name="Microb. Biotechnol.">
        <title>Metabolic potential of the organic-solvent tolerant Pseudomonas putida DOT-T1E deduced from its annotated genome.</title>
        <authorList>
            <person name="Udaondo Z."/>
            <person name="Molina L."/>
            <person name="Daniels C."/>
            <person name="Gomez M.J."/>
            <person name="Molina-Henares M.A."/>
            <person name="Matilla M.A."/>
            <person name="Roca A."/>
            <person name="Fernandez M."/>
            <person name="Duque E."/>
            <person name="Segura A."/>
            <person name="Ramos J.L."/>
        </authorList>
    </citation>
    <scope>NUCLEOTIDE SEQUENCE [LARGE SCALE GENOMIC DNA]</scope>
    <source>
        <strain evidence="2">DOT-T1E</strain>
        <plasmid>Plasmid pGRT1</plasmid>
    </source>
</reference>
<dbReference type="Proteomes" id="UP000006503">
    <property type="component" value="Plasmid pGRT1"/>
</dbReference>
<dbReference type="InterPro" id="IPR031817">
    <property type="entry name" value="DotD"/>
</dbReference>
<accession>G0WPC8</accession>
<dbReference type="Pfam" id="PF16816">
    <property type="entry name" value="DotD"/>
    <property type="match status" value="1"/>
</dbReference>
<reference evidence="1 2" key="1">
    <citation type="journal article" date="2011" name="Environ. Microbiol.">
        <title>The pGRT1 plasmid of Pseudomonas putida DOT-T1E encodes functions relevant for survival under harsh conditions in the environment.</title>
        <authorList>
            <person name="Molina L."/>
            <person name="Duque E."/>
            <person name="Gomez M.J."/>
            <person name="Krell T."/>
            <person name="Lacal J."/>
            <person name="Garcia-Puente A."/>
            <person name="Garcia V."/>
            <person name="Matilla M.A."/>
            <person name="Ramos J.L."/>
            <person name="Segura A."/>
        </authorList>
    </citation>
    <scope>NUCLEOTIDE SEQUENCE [LARGE SCALE GENOMIC DNA]</scope>
    <source>
        <strain evidence="1 2">DOT-T1E</strain>
        <plasmid evidence="2">Plasmid pGRT1</plasmid>
    </source>
</reference>
<keyword evidence="1" id="KW-0614">Plasmid</keyword>
<evidence type="ECO:0000313" key="2">
    <source>
        <dbReference type="Proteomes" id="UP000006503"/>
    </source>
</evidence>
<sequence length="171" mass="19146">MLVFIPYYSIYTKSTEGLIMANTRYPLALVALALALGGCASKKPDESAQQLIDQQILEASQRIEMAQADLYQQGAINSRVVMRLPSSIVDDKQRVSLKWQGDAVELLAALARDRGLEFSFMGVRMPLPVDIDVNKVPYDTLMLMIRSQVGYRANVTQTPVKLELHYNRPQA</sequence>
<geneLocation type="plasmid" evidence="1 2">
    <name>pGRT1</name>
</geneLocation>
<dbReference type="EMBL" id="HM626202">
    <property type="protein sequence ID" value="AEK25398.1"/>
    <property type="molecule type" value="Genomic_DNA"/>
</dbReference>